<organism evidence="3 4">
    <name type="scientific">Stachybotrys elegans</name>
    <dbReference type="NCBI Taxonomy" id="80388"/>
    <lineage>
        <taxon>Eukaryota</taxon>
        <taxon>Fungi</taxon>
        <taxon>Dikarya</taxon>
        <taxon>Ascomycota</taxon>
        <taxon>Pezizomycotina</taxon>
        <taxon>Sordariomycetes</taxon>
        <taxon>Hypocreomycetidae</taxon>
        <taxon>Hypocreales</taxon>
        <taxon>Stachybotryaceae</taxon>
        <taxon>Stachybotrys</taxon>
    </lineage>
</organism>
<dbReference type="OrthoDB" id="686384at2759"/>
<evidence type="ECO:0000256" key="1">
    <source>
        <dbReference type="ARBA" id="ARBA00023002"/>
    </source>
</evidence>
<dbReference type="Pfam" id="PF00248">
    <property type="entry name" value="Aldo_ket_red"/>
    <property type="match status" value="1"/>
</dbReference>
<gene>
    <name evidence="3" type="ORF">B0I35DRAFT_361835</name>
</gene>
<evidence type="ECO:0000259" key="2">
    <source>
        <dbReference type="Pfam" id="PF00248"/>
    </source>
</evidence>
<feature type="domain" description="NADP-dependent oxidoreductase" evidence="2">
    <location>
        <begin position="220"/>
        <end position="528"/>
    </location>
</feature>
<dbReference type="InterPro" id="IPR036812">
    <property type="entry name" value="NAD(P)_OxRdtase_dom_sf"/>
</dbReference>
<dbReference type="Gene3D" id="3.20.20.100">
    <property type="entry name" value="NADP-dependent oxidoreductase domain"/>
    <property type="match status" value="1"/>
</dbReference>
<dbReference type="PANTHER" id="PTHR43147:SF2">
    <property type="entry name" value="NADP-DEPENDENT OXIDOREDUCTASE DOMAIN-CONTAINING PROTEIN"/>
    <property type="match status" value="1"/>
</dbReference>
<reference evidence="3" key="1">
    <citation type="journal article" date="2021" name="Nat. Commun.">
        <title>Genetic determinants of endophytism in the Arabidopsis root mycobiome.</title>
        <authorList>
            <person name="Mesny F."/>
            <person name="Miyauchi S."/>
            <person name="Thiergart T."/>
            <person name="Pickel B."/>
            <person name="Atanasova L."/>
            <person name="Karlsson M."/>
            <person name="Huettel B."/>
            <person name="Barry K.W."/>
            <person name="Haridas S."/>
            <person name="Chen C."/>
            <person name="Bauer D."/>
            <person name="Andreopoulos W."/>
            <person name="Pangilinan J."/>
            <person name="LaButti K."/>
            <person name="Riley R."/>
            <person name="Lipzen A."/>
            <person name="Clum A."/>
            <person name="Drula E."/>
            <person name="Henrissat B."/>
            <person name="Kohler A."/>
            <person name="Grigoriev I.V."/>
            <person name="Martin F.M."/>
            <person name="Hacquard S."/>
        </authorList>
    </citation>
    <scope>NUCLEOTIDE SEQUENCE</scope>
    <source>
        <strain evidence="3">MPI-CAGE-CH-0235</strain>
    </source>
</reference>
<accession>A0A8K0WKB7</accession>
<dbReference type="Proteomes" id="UP000813444">
    <property type="component" value="Unassembled WGS sequence"/>
</dbReference>
<dbReference type="GO" id="GO:0016491">
    <property type="term" value="F:oxidoreductase activity"/>
    <property type="evidence" value="ECO:0007669"/>
    <property type="project" value="UniProtKB-KW"/>
</dbReference>
<dbReference type="SUPFAM" id="SSF51430">
    <property type="entry name" value="NAD(P)-linked oxidoreductase"/>
    <property type="match status" value="1"/>
</dbReference>
<dbReference type="AlphaFoldDB" id="A0A8K0WKB7"/>
<dbReference type="EMBL" id="JAGPNK010000018">
    <property type="protein sequence ID" value="KAH7305537.1"/>
    <property type="molecule type" value="Genomic_DNA"/>
</dbReference>
<dbReference type="PANTHER" id="PTHR43147">
    <property type="entry name" value="PROTEIN TAS"/>
    <property type="match status" value="1"/>
</dbReference>
<evidence type="ECO:0000313" key="3">
    <source>
        <dbReference type="EMBL" id="KAH7305537.1"/>
    </source>
</evidence>
<keyword evidence="1" id="KW-0560">Oxidoreductase</keyword>
<proteinExistence type="predicted"/>
<sequence>MDDVLITNLSPELLRSSLRTLISLGGHNQQAFVQHVRRHITSSPATTPSGKELFPVPNVLSDACIKYLADTRCVFSCKLSLQAVYRLSEFCQAIVAANATWELESSLEKALEGFGGDIVQCVQSLKEAGLVPTDELKEALRDLVKSLSQMRAYCVGSKPQRLTYPLTRGERQVHDIFSFLFPTEASAPDAQPVKERIDVKLPTSSKVETFKLGDLQFPRLFNGFWQLSSPAWGSASADKQEQALKSLVEAGLYAADMADHYGDAELVYGDFRNKLAPKVQSKVYAATKWCVFGPVKVPITEAWVLENVEARYRRLGGCVDLLQFHWYDYEVKDWLFILEQLIRLTKSRPDLVRAIGLCNFDSDYTVEACEYLISTTGSVGIVSNQVQFSLLDSRPLQRMCAVCDKYGLKLLTYGSFSGGLISEKWLGQPAPDLYSESLKLTPSQRKYYDIITTWGTWAEFQELLAALVRVGSKHQVSLTNVASRWVLQQPAVGAVIVGTRLGVSAHEGENLRVFDFSLDEEDIAVINRAALGVDMVKSVAIYQKIGDCGHEYRSMH</sequence>
<name>A0A8K0WKB7_9HYPO</name>
<keyword evidence="4" id="KW-1185">Reference proteome</keyword>
<protein>
    <submittedName>
        <fullName evidence="3">Aldo-keto reductase</fullName>
    </submittedName>
</protein>
<dbReference type="InterPro" id="IPR023210">
    <property type="entry name" value="NADP_OxRdtase_dom"/>
</dbReference>
<evidence type="ECO:0000313" key="4">
    <source>
        <dbReference type="Proteomes" id="UP000813444"/>
    </source>
</evidence>
<comment type="caution">
    <text evidence="3">The sequence shown here is derived from an EMBL/GenBank/DDBJ whole genome shotgun (WGS) entry which is preliminary data.</text>
</comment>